<dbReference type="GO" id="GO:0005829">
    <property type="term" value="C:cytosol"/>
    <property type="evidence" value="ECO:0007669"/>
    <property type="project" value="TreeGrafter"/>
</dbReference>
<dbReference type="FunFam" id="3.40.50.970:FF:000019">
    <property type="entry name" value="Pyruvate decarboxylase isozyme"/>
    <property type="match status" value="1"/>
</dbReference>
<feature type="domain" description="Thiamine pyrophosphate enzyme N-terminal TPP-binding" evidence="15">
    <location>
        <begin position="8"/>
        <end position="113"/>
    </location>
</feature>
<evidence type="ECO:0000256" key="12">
    <source>
        <dbReference type="RuleBase" id="RU362132"/>
    </source>
</evidence>
<organism evidence="16 17">
    <name type="scientific">Lecanosticta acicola</name>
    <dbReference type="NCBI Taxonomy" id="111012"/>
    <lineage>
        <taxon>Eukaryota</taxon>
        <taxon>Fungi</taxon>
        <taxon>Dikarya</taxon>
        <taxon>Ascomycota</taxon>
        <taxon>Pezizomycotina</taxon>
        <taxon>Dothideomycetes</taxon>
        <taxon>Dothideomycetidae</taxon>
        <taxon>Mycosphaerellales</taxon>
        <taxon>Mycosphaerellaceae</taxon>
        <taxon>Lecanosticta</taxon>
    </lineage>
</organism>
<sequence>MGDDTTVNVAEYLYTRLRQLGCHALHGLPGDFSLRSLDFVESCGLKWVGNANELNAGYAADAYARINGIGAIATTFGVGELSAVNAIAGSYAELAPVVHIVGTPPLSSRKDGMLLHHTLGNGDFTVFARIAKEITCAQADLLDPATAPAEIDRVLRTCMIALRPAYIQLPTDMVEQRVPARLLSTPIDVQPLASDRGTEEFALQVILKSLYDAKRPVLLIDGAAQRRRILPEVQALVRKSEIPVFVAPMGKGSIDEDLPNFVGVYAGEGSQPAVARALESSDLVITIGTIQSDLNTAGFSYQISKLNRIDIHWDHVEAKYAKFEQVYFKSLVHRLTQELEPRKLQPSATQIPETALSPSEINVRTAFDSEDITHGYLWPRISSFLRQGDILVTEAGTSFVGHWETKLPKNVTIINQILWSSIGYGVGAAQGAALTAREKGTGQRVICFEGDGSFQLTAQELSTMIRHDLDVTMFVIENDGYEIERWVHGPNESYNDIPQWRYAQLPHVFNPENSQHRVRSWRIRTRSELEALLGDEAFAEGKGLQFVEMHMPRGDAPKTLCDFARRLNRKSDVAQ</sequence>
<keyword evidence="7" id="KW-0210">Decarboxylase</keyword>
<evidence type="ECO:0000313" key="17">
    <source>
        <dbReference type="Proteomes" id="UP001296104"/>
    </source>
</evidence>
<dbReference type="Pfam" id="PF00205">
    <property type="entry name" value="TPP_enzyme_M"/>
    <property type="match status" value="1"/>
</dbReference>
<comment type="caution">
    <text evidence="16">The sequence shown here is derived from an EMBL/GenBank/DDBJ whole genome shotgun (WGS) entry which is preliminary data.</text>
</comment>
<dbReference type="InterPro" id="IPR012001">
    <property type="entry name" value="Thiamin_PyroP_enz_TPP-bd_dom"/>
</dbReference>
<evidence type="ECO:0000259" key="15">
    <source>
        <dbReference type="Pfam" id="PF02776"/>
    </source>
</evidence>
<dbReference type="GO" id="GO:0000287">
    <property type="term" value="F:magnesium ion binding"/>
    <property type="evidence" value="ECO:0007669"/>
    <property type="project" value="InterPro"/>
</dbReference>
<dbReference type="CDD" id="cd02005">
    <property type="entry name" value="TPP_PDC_IPDC"/>
    <property type="match status" value="1"/>
</dbReference>
<evidence type="ECO:0000256" key="10">
    <source>
        <dbReference type="ARBA" id="ARBA00023239"/>
    </source>
</evidence>
<evidence type="ECO:0000256" key="5">
    <source>
        <dbReference type="ARBA" id="ARBA00014422"/>
    </source>
</evidence>
<dbReference type="SUPFAM" id="SSF52518">
    <property type="entry name" value="Thiamin diphosphate-binding fold (THDP-binding)"/>
    <property type="match status" value="2"/>
</dbReference>
<dbReference type="Gene3D" id="3.40.50.1220">
    <property type="entry name" value="TPP-binding domain"/>
    <property type="match status" value="1"/>
</dbReference>
<dbReference type="InterPro" id="IPR012000">
    <property type="entry name" value="Thiamin_PyroP_enz_cen_dom"/>
</dbReference>
<evidence type="ECO:0000259" key="14">
    <source>
        <dbReference type="Pfam" id="PF02775"/>
    </source>
</evidence>
<evidence type="ECO:0000313" key="16">
    <source>
        <dbReference type="EMBL" id="CAK3973344.1"/>
    </source>
</evidence>
<evidence type="ECO:0000256" key="6">
    <source>
        <dbReference type="ARBA" id="ARBA00022723"/>
    </source>
</evidence>
<dbReference type="InterPro" id="IPR047213">
    <property type="entry name" value="TPP_PYR_PDC_IPDC-like"/>
</dbReference>
<keyword evidence="10" id="KW-0456">Lyase</keyword>
<feature type="binding site" evidence="11">
    <location>
        <position position="478"/>
    </location>
    <ligand>
        <name>Mg(2+)</name>
        <dbReference type="ChEBI" id="CHEBI:18420"/>
    </ligand>
</feature>
<feature type="binding site" evidence="11">
    <location>
        <position position="451"/>
    </location>
    <ligand>
        <name>Mg(2+)</name>
        <dbReference type="ChEBI" id="CHEBI:18420"/>
    </ligand>
</feature>
<dbReference type="FunFam" id="3.40.50.970:FF:000024">
    <property type="entry name" value="Pyruvate decarboxylase isozyme"/>
    <property type="match status" value="1"/>
</dbReference>
<evidence type="ECO:0000256" key="9">
    <source>
        <dbReference type="ARBA" id="ARBA00023052"/>
    </source>
</evidence>
<dbReference type="PANTHER" id="PTHR43452:SF30">
    <property type="entry name" value="PYRUVATE DECARBOXYLASE ISOZYME 1-RELATED"/>
    <property type="match status" value="1"/>
</dbReference>
<dbReference type="Pfam" id="PF02775">
    <property type="entry name" value="TPP_enzyme_C"/>
    <property type="match status" value="1"/>
</dbReference>
<reference evidence="16" key="1">
    <citation type="submission" date="2023-11" db="EMBL/GenBank/DDBJ databases">
        <authorList>
            <person name="Alioto T."/>
            <person name="Alioto T."/>
            <person name="Gomez Garrido J."/>
        </authorList>
    </citation>
    <scope>NUCLEOTIDE SEQUENCE</scope>
</reference>
<dbReference type="InterPro" id="IPR029061">
    <property type="entry name" value="THDP-binding"/>
</dbReference>
<feature type="domain" description="Thiamine pyrophosphate enzyme central" evidence="13">
    <location>
        <begin position="204"/>
        <end position="319"/>
    </location>
</feature>
<evidence type="ECO:0000259" key="13">
    <source>
        <dbReference type="Pfam" id="PF00205"/>
    </source>
</evidence>
<evidence type="ECO:0000256" key="3">
    <source>
        <dbReference type="ARBA" id="ARBA00007812"/>
    </source>
</evidence>
<dbReference type="EC" id="4.1.1.1" evidence="4"/>
<dbReference type="PANTHER" id="PTHR43452">
    <property type="entry name" value="PYRUVATE DECARBOXYLASE"/>
    <property type="match status" value="1"/>
</dbReference>
<proteinExistence type="inferred from homology"/>
<dbReference type="Proteomes" id="UP001296104">
    <property type="component" value="Unassembled WGS sequence"/>
</dbReference>
<comment type="cofactor">
    <cofactor evidence="2">
        <name>thiamine diphosphate</name>
        <dbReference type="ChEBI" id="CHEBI:58937"/>
    </cofactor>
</comment>
<dbReference type="InterPro" id="IPR029035">
    <property type="entry name" value="DHS-like_NAD/FAD-binding_dom"/>
</dbReference>
<keyword evidence="9 12" id="KW-0786">Thiamine pyrophosphate</keyword>
<comment type="catalytic activity">
    <reaction evidence="1">
        <text>a 2-oxocarboxylate + H(+) = an aldehyde + CO2</text>
        <dbReference type="Rhea" id="RHEA:11628"/>
        <dbReference type="ChEBI" id="CHEBI:15378"/>
        <dbReference type="ChEBI" id="CHEBI:16526"/>
        <dbReference type="ChEBI" id="CHEBI:17478"/>
        <dbReference type="ChEBI" id="CHEBI:35179"/>
        <dbReference type="EC" id="4.1.1.1"/>
    </reaction>
</comment>
<evidence type="ECO:0000256" key="7">
    <source>
        <dbReference type="ARBA" id="ARBA00022793"/>
    </source>
</evidence>
<keyword evidence="8 11" id="KW-0460">Magnesium</keyword>
<dbReference type="Pfam" id="PF02776">
    <property type="entry name" value="TPP_enzyme_N"/>
    <property type="match status" value="1"/>
</dbReference>
<feature type="domain" description="Thiamine pyrophosphate enzyme TPP-binding" evidence="14">
    <location>
        <begin position="409"/>
        <end position="534"/>
    </location>
</feature>
<comment type="cofactor">
    <cofactor evidence="11">
        <name>Mg(2+)</name>
        <dbReference type="ChEBI" id="CHEBI:18420"/>
    </cofactor>
    <text evidence="11">Binds 1 Mg(2+) per subunit.</text>
</comment>
<dbReference type="GO" id="GO:0030976">
    <property type="term" value="F:thiamine pyrophosphate binding"/>
    <property type="evidence" value="ECO:0007669"/>
    <property type="project" value="InterPro"/>
</dbReference>
<name>A0AAI8YX81_9PEZI</name>
<dbReference type="SUPFAM" id="SSF52467">
    <property type="entry name" value="DHS-like NAD/FAD-binding domain"/>
    <property type="match status" value="1"/>
</dbReference>
<comment type="similarity">
    <text evidence="3 12">Belongs to the TPP enzyme family.</text>
</comment>
<dbReference type="GO" id="GO:0004737">
    <property type="term" value="F:pyruvate decarboxylase activity"/>
    <property type="evidence" value="ECO:0007669"/>
    <property type="project" value="UniProtKB-EC"/>
</dbReference>
<evidence type="ECO:0000256" key="4">
    <source>
        <dbReference type="ARBA" id="ARBA00013202"/>
    </source>
</evidence>
<evidence type="ECO:0000256" key="1">
    <source>
        <dbReference type="ARBA" id="ARBA00001041"/>
    </source>
</evidence>
<keyword evidence="17" id="KW-1185">Reference proteome</keyword>
<accession>A0AAI8YX81</accession>
<protein>
    <recommendedName>
        <fullName evidence="5">Pyruvate decarboxylase</fullName>
        <ecNumber evidence="4">4.1.1.1</ecNumber>
    </recommendedName>
</protein>
<dbReference type="CDD" id="cd07038">
    <property type="entry name" value="TPP_PYR_PDC_IPDC_like"/>
    <property type="match status" value="1"/>
</dbReference>
<dbReference type="GO" id="GO:0000949">
    <property type="term" value="P:aromatic amino acid family catabolic process to alcohol via Ehrlich pathway"/>
    <property type="evidence" value="ECO:0007669"/>
    <property type="project" value="TreeGrafter"/>
</dbReference>
<dbReference type="InterPro" id="IPR011766">
    <property type="entry name" value="TPP_enzyme_TPP-bd"/>
</dbReference>
<dbReference type="InterPro" id="IPR012110">
    <property type="entry name" value="PDC/IPDC-like"/>
</dbReference>
<keyword evidence="6 11" id="KW-0479">Metal-binding</keyword>
<dbReference type="GO" id="GO:0005634">
    <property type="term" value="C:nucleus"/>
    <property type="evidence" value="ECO:0007669"/>
    <property type="project" value="TreeGrafter"/>
</dbReference>
<dbReference type="PIRSF" id="PIRSF036565">
    <property type="entry name" value="Pyruvt_ip_decrb"/>
    <property type="match status" value="1"/>
</dbReference>
<gene>
    <name evidence="16" type="ORF">LECACI_7A003630</name>
</gene>
<feature type="binding site" evidence="11">
    <location>
        <position position="480"/>
    </location>
    <ligand>
        <name>Mg(2+)</name>
        <dbReference type="ChEBI" id="CHEBI:18420"/>
    </ligand>
</feature>
<dbReference type="Gene3D" id="3.40.50.970">
    <property type="match status" value="2"/>
</dbReference>
<dbReference type="InterPro" id="IPR047214">
    <property type="entry name" value="TPP_PDC_IPDC"/>
</dbReference>
<dbReference type="AlphaFoldDB" id="A0AAI8YX81"/>
<evidence type="ECO:0000256" key="11">
    <source>
        <dbReference type="PIRSR" id="PIRSR036565-2"/>
    </source>
</evidence>
<evidence type="ECO:0000256" key="2">
    <source>
        <dbReference type="ARBA" id="ARBA00001964"/>
    </source>
</evidence>
<dbReference type="EMBL" id="CAVMBE010000018">
    <property type="protein sequence ID" value="CAK3973344.1"/>
    <property type="molecule type" value="Genomic_DNA"/>
</dbReference>
<evidence type="ECO:0000256" key="8">
    <source>
        <dbReference type="ARBA" id="ARBA00022842"/>
    </source>
</evidence>